<accession>A0A6A6M4F4</accession>
<gene>
    <name evidence="2" type="ORF">GH714_021995</name>
</gene>
<proteinExistence type="predicted"/>
<dbReference type="Proteomes" id="UP000467840">
    <property type="component" value="Chromosome 9"/>
</dbReference>
<feature type="domain" description="DUF7903" evidence="1">
    <location>
        <begin position="58"/>
        <end position="107"/>
    </location>
</feature>
<protein>
    <recommendedName>
        <fullName evidence="1">DUF7903 domain-containing protein</fullName>
    </recommendedName>
</protein>
<dbReference type="AlphaFoldDB" id="A0A6A6M4F4"/>
<evidence type="ECO:0000313" key="3">
    <source>
        <dbReference type="Proteomes" id="UP000467840"/>
    </source>
</evidence>
<dbReference type="InterPro" id="IPR057225">
    <property type="entry name" value="DUF7903"/>
</dbReference>
<evidence type="ECO:0000313" key="2">
    <source>
        <dbReference type="EMBL" id="KAF2306849.1"/>
    </source>
</evidence>
<dbReference type="PANTHER" id="PTHR35481:SF1">
    <property type="entry name" value="DNA-DIRECTED RNA POLYMERASE SUBUNIT ALPHA"/>
    <property type="match status" value="1"/>
</dbReference>
<reference evidence="2 3" key="1">
    <citation type="journal article" date="2020" name="Mol. Plant">
        <title>The Chromosome-Based Rubber Tree Genome Provides New Insights into Spurge Genome Evolution and Rubber Biosynthesis.</title>
        <authorList>
            <person name="Liu J."/>
            <person name="Shi C."/>
            <person name="Shi C.C."/>
            <person name="Li W."/>
            <person name="Zhang Q.J."/>
            <person name="Zhang Y."/>
            <person name="Li K."/>
            <person name="Lu H.F."/>
            <person name="Shi C."/>
            <person name="Zhu S.T."/>
            <person name="Xiao Z.Y."/>
            <person name="Nan H."/>
            <person name="Yue Y."/>
            <person name="Zhu X.G."/>
            <person name="Wu Y."/>
            <person name="Hong X.N."/>
            <person name="Fan G.Y."/>
            <person name="Tong Y."/>
            <person name="Zhang D."/>
            <person name="Mao C.L."/>
            <person name="Liu Y.L."/>
            <person name="Hao S.J."/>
            <person name="Liu W.Q."/>
            <person name="Lv M.Q."/>
            <person name="Zhang H.B."/>
            <person name="Liu Y."/>
            <person name="Hu-Tang G.R."/>
            <person name="Wang J.P."/>
            <person name="Wang J.H."/>
            <person name="Sun Y.H."/>
            <person name="Ni S.B."/>
            <person name="Chen W.B."/>
            <person name="Zhang X.C."/>
            <person name="Jiao Y.N."/>
            <person name="Eichler E.E."/>
            <person name="Li G.H."/>
            <person name="Liu X."/>
            <person name="Gao L.Z."/>
        </authorList>
    </citation>
    <scope>NUCLEOTIDE SEQUENCE [LARGE SCALE GENOMIC DNA]</scope>
    <source>
        <strain evidence="3">cv. GT1</strain>
        <tissue evidence="2">Leaf</tissue>
    </source>
</reference>
<organism evidence="2 3">
    <name type="scientific">Hevea brasiliensis</name>
    <name type="common">Para rubber tree</name>
    <name type="synonym">Siphonia brasiliensis</name>
    <dbReference type="NCBI Taxonomy" id="3981"/>
    <lineage>
        <taxon>Eukaryota</taxon>
        <taxon>Viridiplantae</taxon>
        <taxon>Streptophyta</taxon>
        <taxon>Embryophyta</taxon>
        <taxon>Tracheophyta</taxon>
        <taxon>Spermatophyta</taxon>
        <taxon>Magnoliopsida</taxon>
        <taxon>eudicotyledons</taxon>
        <taxon>Gunneridae</taxon>
        <taxon>Pentapetalae</taxon>
        <taxon>rosids</taxon>
        <taxon>fabids</taxon>
        <taxon>Malpighiales</taxon>
        <taxon>Euphorbiaceae</taxon>
        <taxon>Crotonoideae</taxon>
        <taxon>Micrandreae</taxon>
        <taxon>Hevea</taxon>
    </lineage>
</organism>
<dbReference type="PANTHER" id="PTHR35481">
    <property type="entry name" value="DNA-DIRECTED RNA POLYMERASE SUBUNIT ALPHA"/>
    <property type="match status" value="1"/>
</dbReference>
<sequence>MEAFSSQAITINLMAYIPPHKRHSQDKGRPSPTPEKFIPLFKSNYLSVRSQDSKIVKRGKIVRWFPVGLSENDQFPSYIHLEPVSVESFERRYGDKPLTLVNSIATEDGVVPKVGVDFEEEKDIYHIKAELNKVYHMVTDVSCLDKNLDLRLILYTKRILTAPTDDEMKSIRDLISSAVLDSEVKAYRSPSLRLKVGHADRFFLESETGEVSTETYLKLNGILSELQEQGAESDSVSTMLKDSLRMIWDNFLSCDRFLA</sequence>
<evidence type="ECO:0000259" key="1">
    <source>
        <dbReference type="Pfam" id="PF25475"/>
    </source>
</evidence>
<keyword evidence="3" id="KW-1185">Reference proteome</keyword>
<dbReference type="EMBL" id="JAAGAX010000008">
    <property type="protein sequence ID" value="KAF2306849.1"/>
    <property type="molecule type" value="Genomic_DNA"/>
</dbReference>
<comment type="caution">
    <text evidence="2">The sequence shown here is derived from an EMBL/GenBank/DDBJ whole genome shotgun (WGS) entry which is preliminary data.</text>
</comment>
<dbReference type="Pfam" id="PF25475">
    <property type="entry name" value="DUF7903"/>
    <property type="match status" value="2"/>
</dbReference>
<name>A0A6A6M4F4_HEVBR</name>
<feature type="domain" description="DUF7903" evidence="1">
    <location>
        <begin position="128"/>
        <end position="185"/>
    </location>
</feature>